<dbReference type="InterPro" id="IPR013424">
    <property type="entry name" value="Ice-binding_C"/>
</dbReference>
<dbReference type="EMBL" id="CP017305">
    <property type="protein sequence ID" value="AOS82962.1"/>
    <property type="molecule type" value="Genomic_DNA"/>
</dbReference>
<keyword evidence="2" id="KW-1185">Reference proteome</keyword>
<reference evidence="1" key="1">
    <citation type="submission" date="2016-09" db="EMBL/GenBank/DDBJ databases">
        <title>Genome sequence of Chlorobaculum limnaeum.</title>
        <authorList>
            <person name="Liu Z."/>
            <person name="Tank M."/>
            <person name="Bryant D.A."/>
        </authorList>
    </citation>
    <scope>NUCLEOTIDE SEQUENCE [LARGE SCALE GENOMIC DNA]</scope>
    <source>
        <strain evidence="1">DSM 1677</strain>
    </source>
</reference>
<dbReference type="KEGG" id="clz:BIU88_01655"/>
<name>A0A1D8CVR3_CHLLM</name>
<proteinExistence type="predicted"/>
<gene>
    <name evidence="1" type="ORF">BIU88_01655</name>
</gene>
<dbReference type="Proteomes" id="UP000095185">
    <property type="component" value="Chromosome"/>
</dbReference>
<evidence type="ECO:0000313" key="2">
    <source>
        <dbReference type="Proteomes" id="UP000095185"/>
    </source>
</evidence>
<dbReference type="NCBIfam" id="TIGR02595">
    <property type="entry name" value="PEP_CTERM"/>
    <property type="match status" value="1"/>
</dbReference>
<evidence type="ECO:0000313" key="1">
    <source>
        <dbReference type="EMBL" id="AOS82962.1"/>
    </source>
</evidence>
<evidence type="ECO:0008006" key="3">
    <source>
        <dbReference type="Google" id="ProtNLM"/>
    </source>
</evidence>
<accession>A0A1D8CVR3</accession>
<sequence length="195" mass="19680">MVATLPEAARADLIALNFDDLATGIVVGNAYSANDISFSGFSTYSAAGIGNTSAPNIAVGTTGGYQVMQVDSGFTALSLSAGAAPASYGGFGGTVTPPAQIWIMSGDNGTGSVLASANITGTLSNFSTMNFSAFGTAKSMVLSAAPYQAGMDYIAITTTSVEAVPEPQTAALIMTGLGFAMFGNAVRRRKTQEVD</sequence>
<organism evidence="1 2">
    <name type="scientific">Chlorobaculum limnaeum</name>
    <dbReference type="NCBI Taxonomy" id="274537"/>
    <lineage>
        <taxon>Bacteria</taxon>
        <taxon>Pseudomonadati</taxon>
        <taxon>Chlorobiota</taxon>
        <taxon>Chlorobiia</taxon>
        <taxon>Chlorobiales</taxon>
        <taxon>Chlorobiaceae</taxon>
        <taxon>Chlorobaculum</taxon>
    </lineage>
</organism>
<protein>
    <recommendedName>
        <fullName evidence="3">PEP-CTERM protein-sorting domain-containing protein</fullName>
    </recommendedName>
</protein>
<dbReference type="AlphaFoldDB" id="A0A1D8CVR3"/>